<accession>A0A7J7LLN8</accession>
<dbReference type="AlphaFoldDB" id="A0A7J7LLN8"/>
<proteinExistence type="predicted"/>
<gene>
    <name evidence="2" type="ORF">GIB67_029735</name>
</gene>
<evidence type="ECO:0000313" key="2">
    <source>
        <dbReference type="EMBL" id="KAF6143566.1"/>
    </source>
</evidence>
<sequence>MLKKEWSEDFVSKHKYRQVTPNNMFLLDAVRSYTRNMVKVEFEQVICFISKVQSLEDTIYVILVSSGYPPKEAFTSLNEGIRLLQCQNNPRKFHSPSLEDRGKQMSNNRGDTAKDEKAFMFAFKKLQEIDAYLKENCPQTQMPIDATDGALVEMARNAILDPHMSKTKGRRKDDHKRKTARLMGGLER</sequence>
<dbReference type="Proteomes" id="UP000541444">
    <property type="component" value="Unassembled WGS sequence"/>
</dbReference>
<reference evidence="2 3" key="1">
    <citation type="journal article" date="2020" name="IScience">
        <title>Genome Sequencing of the Endangered Kingdonia uniflora (Circaeasteraceae, Ranunculales) Reveals Potential Mechanisms of Evolutionary Specialization.</title>
        <authorList>
            <person name="Sun Y."/>
            <person name="Deng T."/>
            <person name="Zhang A."/>
            <person name="Moore M.J."/>
            <person name="Landis J.B."/>
            <person name="Lin N."/>
            <person name="Zhang H."/>
            <person name="Zhang X."/>
            <person name="Huang J."/>
            <person name="Zhang X."/>
            <person name="Sun H."/>
            <person name="Wang H."/>
        </authorList>
    </citation>
    <scope>NUCLEOTIDE SEQUENCE [LARGE SCALE GENOMIC DNA]</scope>
    <source>
        <strain evidence="2">TB1705</strain>
        <tissue evidence="2">Leaf</tissue>
    </source>
</reference>
<feature type="region of interest" description="Disordered" evidence="1">
    <location>
        <begin position="162"/>
        <end position="188"/>
    </location>
</feature>
<protein>
    <submittedName>
        <fullName evidence="2">Uncharacterized protein</fullName>
    </submittedName>
</protein>
<comment type="caution">
    <text evidence="2">The sequence shown here is derived from an EMBL/GenBank/DDBJ whole genome shotgun (WGS) entry which is preliminary data.</text>
</comment>
<keyword evidence="3" id="KW-1185">Reference proteome</keyword>
<evidence type="ECO:0000313" key="3">
    <source>
        <dbReference type="Proteomes" id="UP000541444"/>
    </source>
</evidence>
<feature type="compositionally biased region" description="Basic residues" evidence="1">
    <location>
        <begin position="165"/>
        <end position="180"/>
    </location>
</feature>
<name>A0A7J7LLN8_9MAGN</name>
<dbReference type="EMBL" id="JACGCM010002205">
    <property type="protein sequence ID" value="KAF6143566.1"/>
    <property type="molecule type" value="Genomic_DNA"/>
</dbReference>
<organism evidence="2 3">
    <name type="scientific">Kingdonia uniflora</name>
    <dbReference type="NCBI Taxonomy" id="39325"/>
    <lineage>
        <taxon>Eukaryota</taxon>
        <taxon>Viridiplantae</taxon>
        <taxon>Streptophyta</taxon>
        <taxon>Embryophyta</taxon>
        <taxon>Tracheophyta</taxon>
        <taxon>Spermatophyta</taxon>
        <taxon>Magnoliopsida</taxon>
        <taxon>Ranunculales</taxon>
        <taxon>Circaeasteraceae</taxon>
        <taxon>Kingdonia</taxon>
    </lineage>
</organism>
<evidence type="ECO:0000256" key="1">
    <source>
        <dbReference type="SAM" id="MobiDB-lite"/>
    </source>
</evidence>